<dbReference type="InterPro" id="IPR008207">
    <property type="entry name" value="Sig_transdc_His_kin_Hpt_dom"/>
</dbReference>
<dbReference type="InterPro" id="IPR036641">
    <property type="entry name" value="HPT_dom_sf"/>
</dbReference>
<comment type="caution">
    <text evidence="4">The sequence shown here is derived from an EMBL/GenBank/DDBJ whole genome shotgun (WGS) entry which is preliminary data.</text>
</comment>
<dbReference type="AlphaFoldDB" id="A0A4Y8RT73"/>
<keyword evidence="1" id="KW-0902">Two-component regulatory system</keyword>
<dbReference type="GO" id="GO:0000160">
    <property type="term" value="P:phosphorelay signal transduction system"/>
    <property type="evidence" value="ECO:0007669"/>
    <property type="project" value="UniProtKB-KW"/>
</dbReference>
<dbReference type="RefSeq" id="WP_134760042.1">
    <property type="nucleotide sequence ID" value="NZ_SOZD01000001.1"/>
</dbReference>
<proteinExistence type="predicted"/>
<gene>
    <name evidence="4" type="ORF">E3C22_02965</name>
</gene>
<sequence length="122" mass="13193">MARLQEREHGEGSAGVHPSRRSPIDLVHLCRQTAGNTALESEVLGLLVIQIERVRPVIETACESERKRLAHALKGASRNLGAFCLADAAEHLEQAPADQAAMAALLEELENTGRFAREMTAG</sequence>
<evidence type="ECO:0000256" key="2">
    <source>
        <dbReference type="SAM" id="MobiDB-lite"/>
    </source>
</evidence>
<dbReference type="Gene3D" id="1.20.120.160">
    <property type="entry name" value="HPT domain"/>
    <property type="match status" value="1"/>
</dbReference>
<protein>
    <recommendedName>
        <fullName evidence="3">HPt domain-containing protein</fullName>
    </recommendedName>
</protein>
<feature type="region of interest" description="Disordered" evidence="2">
    <location>
        <begin position="1"/>
        <end position="20"/>
    </location>
</feature>
<evidence type="ECO:0000313" key="5">
    <source>
        <dbReference type="Proteomes" id="UP000298179"/>
    </source>
</evidence>
<feature type="domain" description="HPt" evidence="3">
    <location>
        <begin position="66"/>
        <end position="111"/>
    </location>
</feature>
<evidence type="ECO:0000259" key="3">
    <source>
        <dbReference type="Pfam" id="PF01627"/>
    </source>
</evidence>
<organism evidence="4 5">
    <name type="scientific">Jiella endophytica</name>
    <dbReference type="NCBI Taxonomy" id="2558362"/>
    <lineage>
        <taxon>Bacteria</taxon>
        <taxon>Pseudomonadati</taxon>
        <taxon>Pseudomonadota</taxon>
        <taxon>Alphaproteobacteria</taxon>
        <taxon>Hyphomicrobiales</taxon>
        <taxon>Aurantimonadaceae</taxon>
        <taxon>Jiella</taxon>
    </lineage>
</organism>
<dbReference type="GO" id="GO:0004672">
    <property type="term" value="F:protein kinase activity"/>
    <property type="evidence" value="ECO:0007669"/>
    <property type="project" value="UniProtKB-ARBA"/>
</dbReference>
<dbReference type="SUPFAM" id="SSF47226">
    <property type="entry name" value="Histidine-containing phosphotransfer domain, HPT domain"/>
    <property type="match status" value="1"/>
</dbReference>
<name>A0A4Y8RT73_9HYPH</name>
<dbReference type="Pfam" id="PF01627">
    <property type="entry name" value="Hpt"/>
    <property type="match status" value="1"/>
</dbReference>
<keyword evidence="5" id="KW-1185">Reference proteome</keyword>
<evidence type="ECO:0000256" key="1">
    <source>
        <dbReference type="ARBA" id="ARBA00023012"/>
    </source>
</evidence>
<reference evidence="4 5" key="1">
    <citation type="submission" date="2019-03" db="EMBL/GenBank/DDBJ databases">
        <title>Jiella endophytica sp. nov., a novel endophytic bacterium isolated from root of Ficus microcarpa Linn. f.</title>
        <authorList>
            <person name="Tuo L."/>
        </authorList>
    </citation>
    <scope>NUCLEOTIDE SEQUENCE [LARGE SCALE GENOMIC DNA]</scope>
    <source>
        <strain evidence="4 5">CBS5Q-3</strain>
    </source>
</reference>
<accession>A0A4Y8RT73</accession>
<dbReference type="Proteomes" id="UP000298179">
    <property type="component" value="Unassembled WGS sequence"/>
</dbReference>
<dbReference type="OrthoDB" id="8454588at2"/>
<evidence type="ECO:0000313" key="4">
    <source>
        <dbReference type="EMBL" id="TFF27436.1"/>
    </source>
</evidence>
<feature type="compositionally biased region" description="Basic and acidic residues" evidence="2">
    <location>
        <begin position="1"/>
        <end position="11"/>
    </location>
</feature>
<dbReference type="EMBL" id="SOZD01000001">
    <property type="protein sequence ID" value="TFF27436.1"/>
    <property type="molecule type" value="Genomic_DNA"/>
</dbReference>